<dbReference type="Gene3D" id="2.60.120.650">
    <property type="entry name" value="Cupin"/>
    <property type="match status" value="1"/>
</dbReference>
<proteinExistence type="predicted"/>
<dbReference type="SUPFAM" id="SSF51197">
    <property type="entry name" value="Clavaminate synthase-like"/>
    <property type="match status" value="1"/>
</dbReference>
<evidence type="ECO:0008006" key="4">
    <source>
        <dbReference type="Google" id="ProtNLM"/>
    </source>
</evidence>
<evidence type="ECO:0000313" key="3">
    <source>
        <dbReference type="Proteomes" id="UP001175211"/>
    </source>
</evidence>
<feature type="compositionally biased region" description="Basic and acidic residues" evidence="1">
    <location>
        <begin position="1132"/>
        <end position="1164"/>
    </location>
</feature>
<dbReference type="EMBL" id="JAUEPS010000190">
    <property type="protein sequence ID" value="KAK0434395.1"/>
    <property type="molecule type" value="Genomic_DNA"/>
</dbReference>
<evidence type="ECO:0000256" key="1">
    <source>
        <dbReference type="SAM" id="MobiDB-lite"/>
    </source>
</evidence>
<feature type="compositionally biased region" description="Polar residues" evidence="1">
    <location>
        <begin position="1182"/>
        <end position="1191"/>
    </location>
</feature>
<sequence>MPLDPEQWFHLRSMESDIELKFLQFGMAMARSLKSIADEGWEKVKGASKFAGHLETLILVRAVDIAAGFLRLPTRSYYPSFQKSISLDEHQMGFLRRLESWPQKLAEIQTSLCMYKEHASTPLPPLALGASFMQEILHGDVCLLAHHWKHESAKNWLKVLSVLDGVAFHIRLLCYHSGVEQTTRWQRFINENFNHPDIQTIMGNEETLKKFKQSLPRWKQSLANAVAISPLLLIMGQGMGQTLNTSLALQVGGRLSSIGKPDLIVQVEELLWRCIIGIAWGSWTSEVGLTDFLEAISPLINNMKPLREKQSGATPWDEFDGEDTWFERAIHFIWQNDVAGLGARVGAEMIKWLRKSRKGWIKRGGRKTDRIRGERARSRSPHRVAQLQLETRGRSSSLPRFPPSKAAPFTPESIPRIHRILTYRVHKWGHENYPNFRERPELSPPWCDAPIMPLPTVQDIDPISVQDIIIGELPPVRKESSQNFFPLSRQQKILHERRLTQDIHSNWRKLMLMAPSIGMTMVIPSVAGRKRVQSEAFGNTGDTLLLKKTKLDRGLSRSGANIVSPILWDPKRKEYISCDFFPLLSNELDDRITIRGWNDCIVNDKTGSPRYKPDTGKGLEESMIVTLSFSNAMKNPMATLETFRNYHIFLYGTKTSPLTWSLNDLSKVGNVDIVREVQDHQRRSSDQTKDYLHVNLSLREIYEEGLEDEGHVLNALSLPCSTSETGHPLQSIVSSHIRAFEQTSDLPEDIFDASYPISATNFWLVATKGAISYIHSDCHGVGTFVEVLCGRKLWYVFQRRGSRRQDSCIDEYMGDWAPGFIPDPREWEAEVVLLEPGSAFYMRPDTHHAVLMLENCIVRGGHFYSTVTLSKTISGWVHTCMLGYRIINVVHPELHQLLLRMMCYFHTVIGEKGPETQDTDIPSITRDGLLELIALGNLCIFGSALLPCILPDSADATRPAITMAVGAYISIIRHLRVDFGLVFLAENNAVEPSIDSTILVDDKLSVYARFLDIGDFARSSTAHFGRSLIFYARKALRVRKAQGEHESLMFNFDSFRQDVANSLETFLQMELTTNFLHAYKRRVARLHVRPIFLVRKKVDLLDPGAYFDWNTATDFDCSDVEDDIDDSDGDDHELGKKEDGHGGDDSGSKDDDTEKKKDAPKELQESDVESEPMSGEDESMHSEYTPSKSVL</sequence>
<feature type="region of interest" description="Disordered" evidence="1">
    <location>
        <begin position="1120"/>
        <end position="1191"/>
    </location>
</feature>
<dbReference type="GeneID" id="85362331"/>
<dbReference type="AlphaFoldDB" id="A0AA39J1H1"/>
<comment type="caution">
    <text evidence="2">The sequence shown here is derived from an EMBL/GenBank/DDBJ whole genome shotgun (WGS) entry which is preliminary data.</text>
</comment>
<organism evidence="2 3">
    <name type="scientific">Armillaria tabescens</name>
    <name type="common">Ringless honey mushroom</name>
    <name type="synonym">Agaricus tabescens</name>
    <dbReference type="NCBI Taxonomy" id="1929756"/>
    <lineage>
        <taxon>Eukaryota</taxon>
        <taxon>Fungi</taxon>
        <taxon>Dikarya</taxon>
        <taxon>Basidiomycota</taxon>
        <taxon>Agaricomycotina</taxon>
        <taxon>Agaricomycetes</taxon>
        <taxon>Agaricomycetidae</taxon>
        <taxon>Agaricales</taxon>
        <taxon>Marasmiineae</taxon>
        <taxon>Physalacriaceae</taxon>
        <taxon>Desarmillaria</taxon>
    </lineage>
</organism>
<dbReference type="RefSeq" id="XP_060321724.1">
    <property type="nucleotide sequence ID" value="XM_060478783.1"/>
</dbReference>
<accession>A0AA39J1H1</accession>
<name>A0AA39J1H1_ARMTA</name>
<protein>
    <recommendedName>
        <fullName evidence="4">JmjC domain-containing protein</fullName>
    </recommendedName>
</protein>
<evidence type="ECO:0000313" key="2">
    <source>
        <dbReference type="EMBL" id="KAK0434395.1"/>
    </source>
</evidence>
<feature type="compositionally biased region" description="Acidic residues" evidence="1">
    <location>
        <begin position="1165"/>
        <end position="1177"/>
    </location>
</feature>
<keyword evidence="3" id="KW-1185">Reference proteome</keyword>
<reference evidence="2" key="1">
    <citation type="submission" date="2023-06" db="EMBL/GenBank/DDBJ databases">
        <authorList>
            <consortium name="Lawrence Berkeley National Laboratory"/>
            <person name="Ahrendt S."/>
            <person name="Sahu N."/>
            <person name="Indic B."/>
            <person name="Wong-Bajracharya J."/>
            <person name="Merenyi Z."/>
            <person name="Ke H.-M."/>
            <person name="Monk M."/>
            <person name="Kocsube S."/>
            <person name="Drula E."/>
            <person name="Lipzen A."/>
            <person name="Balint B."/>
            <person name="Henrissat B."/>
            <person name="Andreopoulos B."/>
            <person name="Martin F.M."/>
            <person name="Harder C.B."/>
            <person name="Rigling D."/>
            <person name="Ford K.L."/>
            <person name="Foster G.D."/>
            <person name="Pangilinan J."/>
            <person name="Papanicolaou A."/>
            <person name="Barry K."/>
            <person name="LaButti K."/>
            <person name="Viragh M."/>
            <person name="Koriabine M."/>
            <person name="Yan M."/>
            <person name="Riley R."/>
            <person name="Champramary S."/>
            <person name="Plett K.L."/>
            <person name="Tsai I.J."/>
            <person name="Slot J."/>
            <person name="Sipos G."/>
            <person name="Plett J."/>
            <person name="Nagy L.G."/>
            <person name="Grigoriev I.V."/>
        </authorList>
    </citation>
    <scope>NUCLEOTIDE SEQUENCE</scope>
    <source>
        <strain evidence="2">CCBAS 213</strain>
    </source>
</reference>
<feature type="compositionally biased region" description="Acidic residues" evidence="1">
    <location>
        <begin position="1120"/>
        <end position="1131"/>
    </location>
</feature>
<gene>
    <name evidence="2" type="ORF">EV420DRAFT_1654050</name>
</gene>
<dbReference type="Proteomes" id="UP001175211">
    <property type="component" value="Unassembled WGS sequence"/>
</dbReference>